<dbReference type="OrthoDB" id="100605at2"/>
<dbReference type="InterPro" id="IPR050344">
    <property type="entry name" value="Peptidase_M1_aminopeptidases"/>
</dbReference>
<feature type="transmembrane region" description="Helical" evidence="1">
    <location>
        <begin position="52"/>
        <end position="76"/>
    </location>
</feature>
<dbReference type="EMBL" id="FNCH01000020">
    <property type="protein sequence ID" value="SDH26246.1"/>
    <property type="molecule type" value="Genomic_DNA"/>
</dbReference>
<evidence type="ECO:0000256" key="1">
    <source>
        <dbReference type="SAM" id="Phobius"/>
    </source>
</evidence>
<dbReference type="GO" id="GO:0008270">
    <property type="term" value="F:zinc ion binding"/>
    <property type="evidence" value="ECO:0007669"/>
    <property type="project" value="InterPro"/>
</dbReference>
<dbReference type="GO" id="GO:0043171">
    <property type="term" value="P:peptide catabolic process"/>
    <property type="evidence" value="ECO:0007669"/>
    <property type="project" value="TreeGrafter"/>
</dbReference>
<keyword evidence="1" id="KW-0472">Membrane</keyword>
<dbReference type="InterPro" id="IPR014782">
    <property type="entry name" value="Peptidase_M1_dom"/>
</dbReference>
<feature type="transmembrane region" description="Helical" evidence="1">
    <location>
        <begin position="472"/>
        <end position="488"/>
    </location>
</feature>
<feature type="transmembrane region" description="Helical" evidence="1">
    <location>
        <begin position="12"/>
        <end position="32"/>
    </location>
</feature>
<feature type="transmembrane region" description="Helical" evidence="1">
    <location>
        <begin position="446"/>
        <end position="465"/>
    </location>
</feature>
<reference evidence="4" key="1">
    <citation type="submission" date="2016-10" db="EMBL/GenBank/DDBJ databases">
        <authorList>
            <person name="Varghese N."/>
            <person name="Submissions S."/>
        </authorList>
    </citation>
    <scope>NUCLEOTIDE SEQUENCE [LARGE SCALE GENOMIC DNA]</scope>
    <source>
        <strain evidence="4">DSM 17933</strain>
    </source>
</reference>
<dbReference type="Pfam" id="PF01433">
    <property type="entry name" value="Peptidase_M1"/>
    <property type="match status" value="1"/>
</dbReference>
<dbReference type="GO" id="GO:0070006">
    <property type="term" value="F:metalloaminopeptidase activity"/>
    <property type="evidence" value="ECO:0007669"/>
    <property type="project" value="TreeGrafter"/>
</dbReference>
<feature type="transmembrane region" description="Helical" evidence="1">
    <location>
        <begin position="172"/>
        <end position="190"/>
    </location>
</feature>
<feature type="transmembrane region" description="Helical" evidence="1">
    <location>
        <begin position="316"/>
        <end position="337"/>
    </location>
</feature>
<organism evidence="3 4">
    <name type="scientific">Pedobacter terrae</name>
    <dbReference type="NCBI Taxonomy" id="405671"/>
    <lineage>
        <taxon>Bacteria</taxon>
        <taxon>Pseudomonadati</taxon>
        <taxon>Bacteroidota</taxon>
        <taxon>Sphingobacteriia</taxon>
        <taxon>Sphingobacteriales</taxon>
        <taxon>Sphingobacteriaceae</taxon>
        <taxon>Pedobacter</taxon>
    </lineage>
</organism>
<dbReference type="GO" id="GO:0005737">
    <property type="term" value="C:cytoplasm"/>
    <property type="evidence" value="ECO:0007669"/>
    <property type="project" value="TreeGrafter"/>
</dbReference>
<gene>
    <name evidence="3" type="ORF">SAMN05421827_12064</name>
</gene>
<evidence type="ECO:0000313" key="3">
    <source>
        <dbReference type="EMBL" id="SDH26246.1"/>
    </source>
</evidence>
<dbReference type="GO" id="GO:0042277">
    <property type="term" value="F:peptide binding"/>
    <property type="evidence" value="ECO:0007669"/>
    <property type="project" value="TreeGrafter"/>
</dbReference>
<feature type="transmembrane region" description="Helical" evidence="1">
    <location>
        <begin position="139"/>
        <end position="165"/>
    </location>
</feature>
<dbReference type="RefSeq" id="WP_090503121.1">
    <property type="nucleotide sequence ID" value="NZ_FNCH01000020.1"/>
</dbReference>
<feature type="transmembrane region" description="Helical" evidence="1">
    <location>
        <begin position="565"/>
        <end position="584"/>
    </location>
</feature>
<dbReference type="PANTHER" id="PTHR11533">
    <property type="entry name" value="PROTEASE M1 ZINC METALLOPROTEASE"/>
    <property type="match status" value="1"/>
</dbReference>
<evidence type="ECO:0000259" key="2">
    <source>
        <dbReference type="Pfam" id="PF01433"/>
    </source>
</evidence>
<feature type="transmembrane region" description="Helical" evidence="1">
    <location>
        <begin position="284"/>
        <end position="304"/>
    </location>
</feature>
<feature type="transmembrane region" description="Helical" evidence="1">
    <location>
        <begin position="525"/>
        <end position="544"/>
    </location>
</feature>
<dbReference type="Proteomes" id="UP000199643">
    <property type="component" value="Unassembled WGS sequence"/>
</dbReference>
<sequence length="1180" mass="135214">MITDLLKFELKYHFRQVSFKAAALLFFMLGYFCEVKGSFGSAEVHKNSPYVITNIIALLSLFSIFSATLFSANVVLRDNMYKMEAVVFTTSITKLPYFSVRLLGLITTVFSLLMLVALGIYAGSFFIDEDRLGGFHMTYYLQPLVVFALPNVLFSAGLLFCTAILTKSVRAIYVVGVLIYILYLLASIFGNSPLLASSTMKAGSADLLPILLDPFALASFFGETRTWTNLQRNHQLFPFEGAFLLNRILWTCVISLLTVMSYRLFHFRLTQQQQLKIKAGKTAYTPLVSYRALMVLASGISYYFRAFKAQLKLEMIFLFKNIPIMVMLLLWVVLFGIELKDRLFSGIYGIHSYPATGIIIEEMRSMKFALILIIFYASESICREKSVNIHSLIYSSPVPDSALWMAKILSLFGLVFVLVTLNIGIGIVLQLTHGYFQLELPVYLSLYYYSAFPLLLFVVLIVFIQTLSTNKYLGMLLNMIMIFLITYAERFGLEHYLFRFATVPDLQHSYFNGFGYYNNAFNWYMLYWLAFTIVIAVLTIGLWQRLVEINIKARLRSIGLALKQYKWIIAPALLIWISCAAFIFHQTNSIGRYKNKKARLNWQLAYEQKYKSLSNLPQPVIKAVKTSVDLYPGEGKYTVKGTYLLKNETNEPIDKVWISVDSAVHSCSVNIVGIKRNERDEAFNQQFLILKTPLQPDQEIVMNFSMEVIRNGFTTFDTENSVVDNGTYIELEKFIPQLGYCYHFESDDKQERKKAGLPEITTMPPFDNKYHLVDYETTISTAFDQRVVTIGDLQKSWRSNNRQYFEYKTAAPVNFMFALSCARYALKKEKYKGIDLSIYYQPGQAYNLKSMFKALRDALDYGNSNFTKYPFKQLTIAEIPQYKGAATAYPGVIFSAENINFLGNYSQNGAINQSYAITAHETSHQWWANILAPADSAGYAMLTESLAKYTENVLIEKTFGKMYLRKYLAYDNDLYFLNRNNDQEELPLAKTLDQPYVHYQKGGLIMYALKETMGEKRINGALRQLILEHQYPMPKATAADLVNILLKQALPKDKKFIGDCFNEVVTYDLGVELINCKPLKNGKFQVDLLVDAERLSKGSRQLPDLEVDLACFDQLEIDWKADTKPLYMQKFYINQHKTKLSIIVDHKPKTVGIDPYGYLLDVDRSDNILVVKYDDKVMIH</sequence>
<dbReference type="AlphaFoldDB" id="A0A1G8AZG7"/>
<dbReference type="SUPFAM" id="SSF55486">
    <property type="entry name" value="Metalloproteases ('zincins'), catalytic domain"/>
    <property type="match status" value="1"/>
</dbReference>
<evidence type="ECO:0000313" key="4">
    <source>
        <dbReference type="Proteomes" id="UP000199643"/>
    </source>
</evidence>
<feature type="transmembrane region" description="Helical" evidence="1">
    <location>
        <begin position="243"/>
        <end position="264"/>
    </location>
</feature>
<dbReference type="GO" id="GO:0005615">
    <property type="term" value="C:extracellular space"/>
    <property type="evidence" value="ECO:0007669"/>
    <property type="project" value="TreeGrafter"/>
</dbReference>
<accession>A0A1G8AZG7</accession>
<keyword evidence="1" id="KW-1133">Transmembrane helix</keyword>
<keyword evidence="1" id="KW-0812">Transmembrane</keyword>
<dbReference type="Gene3D" id="1.10.390.10">
    <property type="entry name" value="Neutral Protease Domain 2"/>
    <property type="match status" value="1"/>
</dbReference>
<dbReference type="GO" id="GO:0016020">
    <property type="term" value="C:membrane"/>
    <property type="evidence" value="ECO:0007669"/>
    <property type="project" value="TreeGrafter"/>
</dbReference>
<feature type="transmembrane region" description="Helical" evidence="1">
    <location>
        <begin position="102"/>
        <end position="127"/>
    </location>
</feature>
<keyword evidence="4" id="KW-1185">Reference proteome</keyword>
<feature type="domain" description="Peptidase M1 membrane alanine aminopeptidase" evidence="2">
    <location>
        <begin position="859"/>
        <end position="1047"/>
    </location>
</feature>
<name>A0A1G8AZG7_9SPHI</name>
<dbReference type="PANTHER" id="PTHR11533:SF174">
    <property type="entry name" value="PUROMYCIN-SENSITIVE AMINOPEPTIDASE-RELATED"/>
    <property type="match status" value="1"/>
</dbReference>
<protein>
    <submittedName>
        <fullName evidence="3">Peptidase family M1</fullName>
    </submittedName>
</protein>
<proteinExistence type="predicted"/>
<dbReference type="STRING" id="405671.SAMN05421827_12064"/>
<feature type="transmembrane region" description="Helical" evidence="1">
    <location>
        <begin position="408"/>
        <end position="431"/>
    </location>
</feature>
<dbReference type="InterPro" id="IPR027268">
    <property type="entry name" value="Peptidase_M4/M1_CTD_sf"/>
</dbReference>